<reference evidence="1 2" key="1">
    <citation type="submission" date="2014-04" db="EMBL/GenBank/DDBJ databases">
        <authorList>
            <consortium name="DOE Joint Genome Institute"/>
            <person name="Kuo A."/>
            <person name="Kohler A."/>
            <person name="Nagy L.G."/>
            <person name="Floudas D."/>
            <person name="Copeland A."/>
            <person name="Barry K.W."/>
            <person name="Cichocki N."/>
            <person name="Veneault-Fourrey C."/>
            <person name="LaButti K."/>
            <person name="Lindquist E.A."/>
            <person name="Lipzen A."/>
            <person name="Lundell T."/>
            <person name="Morin E."/>
            <person name="Murat C."/>
            <person name="Sun H."/>
            <person name="Tunlid A."/>
            <person name="Henrissat B."/>
            <person name="Grigoriev I.V."/>
            <person name="Hibbett D.S."/>
            <person name="Martin F."/>
            <person name="Nordberg H.P."/>
            <person name="Cantor M.N."/>
            <person name="Hua S.X."/>
        </authorList>
    </citation>
    <scope>NUCLEOTIDE SEQUENCE [LARGE SCALE GENOMIC DNA]</scope>
    <source>
        <strain evidence="1 2">Foug A</strain>
    </source>
</reference>
<dbReference type="InParanoid" id="A0A0C2Z6S0"/>
<protein>
    <submittedName>
        <fullName evidence="1">Uncharacterized protein</fullName>
    </submittedName>
</protein>
<accession>A0A0C2Z6S0</accession>
<evidence type="ECO:0000313" key="2">
    <source>
        <dbReference type="Proteomes" id="UP000053989"/>
    </source>
</evidence>
<dbReference type="AlphaFoldDB" id="A0A0C2Z6S0"/>
<dbReference type="HOGENOM" id="CLU_092517_2_0_1"/>
<proteinExistence type="predicted"/>
<dbReference type="OrthoDB" id="2668637at2759"/>
<gene>
    <name evidence="1" type="ORF">SCLCIDRAFT_129934</name>
</gene>
<dbReference type="EMBL" id="KN822097">
    <property type="protein sequence ID" value="KIM57678.1"/>
    <property type="molecule type" value="Genomic_DNA"/>
</dbReference>
<sequence length="152" mass="17682">MRFTGHLEHGFYVQNELTLHPEVLAHYYGSASHEAGSVPYTDLPSLIAEEQAPQFLHKAAKVPKHINPFDHEDLEDVFKQALNEVQRLNHMPFELGVREEEWGDEGYPEIEIIPSRRNKELVVELPHFVWYPWAVYWCQALEVLGHTLNLVD</sequence>
<evidence type="ECO:0000313" key="1">
    <source>
        <dbReference type="EMBL" id="KIM57678.1"/>
    </source>
</evidence>
<name>A0A0C2Z6S0_9AGAM</name>
<keyword evidence="2" id="KW-1185">Reference proteome</keyword>
<reference evidence="2" key="2">
    <citation type="submission" date="2015-01" db="EMBL/GenBank/DDBJ databases">
        <title>Evolutionary Origins and Diversification of the Mycorrhizal Mutualists.</title>
        <authorList>
            <consortium name="DOE Joint Genome Institute"/>
            <consortium name="Mycorrhizal Genomics Consortium"/>
            <person name="Kohler A."/>
            <person name="Kuo A."/>
            <person name="Nagy L.G."/>
            <person name="Floudas D."/>
            <person name="Copeland A."/>
            <person name="Barry K.W."/>
            <person name="Cichocki N."/>
            <person name="Veneault-Fourrey C."/>
            <person name="LaButti K."/>
            <person name="Lindquist E.A."/>
            <person name="Lipzen A."/>
            <person name="Lundell T."/>
            <person name="Morin E."/>
            <person name="Murat C."/>
            <person name="Riley R."/>
            <person name="Ohm R."/>
            <person name="Sun H."/>
            <person name="Tunlid A."/>
            <person name="Henrissat B."/>
            <person name="Grigoriev I.V."/>
            <person name="Hibbett D.S."/>
            <person name="Martin F."/>
        </authorList>
    </citation>
    <scope>NUCLEOTIDE SEQUENCE [LARGE SCALE GENOMIC DNA]</scope>
    <source>
        <strain evidence="2">Foug A</strain>
    </source>
</reference>
<dbReference type="Proteomes" id="UP000053989">
    <property type="component" value="Unassembled WGS sequence"/>
</dbReference>
<organism evidence="1 2">
    <name type="scientific">Scleroderma citrinum Foug A</name>
    <dbReference type="NCBI Taxonomy" id="1036808"/>
    <lineage>
        <taxon>Eukaryota</taxon>
        <taxon>Fungi</taxon>
        <taxon>Dikarya</taxon>
        <taxon>Basidiomycota</taxon>
        <taxon>Agaricomycotina</taxon>
        <taxon>Agaricomycetes</taxon>
        <taxon>Agaricomycetidae</taxon>
        <taxon>Boletales</taxon>
        <taxon>Sclerodermatineae</taxon>
        <taxon>Sclerodermataceae</taxon>
        <taxon>Scleroderma</taxon>
    </lineage>
</organism>